<organism evidence="1 3">
    <name type="scientific">Catenibacterium mitsuokai</name>
    <dbReference type="NCBI Taxonomy" id="100886"/>
    <lineage>
        <taxon>Bacteria</taxon>
        <taxon>Bacillati</taxon>
        <taxon>Bacillota</taxon>
        <taxon>Erysipelotrichia</taxon>
        <taxon>Erysipelotrichales</taxon>
        <taxon>Coprobacillaceae</taxon>
        <taxon>Catenibacterium</taxon>
    </lineage>
</organism>
<dbReference type="EMBL" id="JAHOEF010000005">
    <property type="protein sequence ID" value="MBV3381938.1"/>
    <property type="molecule type" value="Genomic_DNA"/>
</dbReference>
<gene>
    <name evidence="1" type="ORF">KSV97_01595</name>
    <name evidence="2" type="ORF">KSW06_01610</name>
</gene>
<dbReference type="Proteomes" id="UP001197492">
    <property type="component" value="Unassembled WGS sequence"/>
</dbReference>
<dbReference type="EMBL" id="JAHOEL010000005">
    <property type="protein sequence ID" value="MBV3391963.1"/>
    <property type="molecule type" value="Genomic_DNA"/>
</dbReference>
<evidence type="ECO:0000313" key="2">
    <source>
        <dbReference type="EMBL" id="MBV3391963.1"/>
    </source>
</evidence>
<name>A0AAW4MTP1_9FIRM</name>
<proteinExistence type="predicted"/>
<comment type="caution">
    <text evidence="1">The sequence shown here is derived from an EMBL/GenBank/DDBJ whole genome shotgun (WGS) entry which is preliminary data.</text>
</comment>
<reference evidence="1 4" key="1">
    <citation type="submission" date="2021-06" db="EMBL/GenBank/DDBJ databases">
        <title>Collection of gut derived symbiotic bacterial strains cultured from healthy donors.</title>
        <authorList>
            <person name="Lin H."/>
            <person name="Littmann E."/>
            <person name="Pamer E.G."/>
        </authorList>
    </citation>
    <scope>NUCLEOTIDE SEQUENCE</scope>
    <source>
        <strain evidence="2 4">MSK.21.70</strain>
        <strain evidence="1">MSK.21.82</strain>
    </source>
</reference>
<evidence type="ECO:0000313" key="3">
    <source>
        <dbReference type="Proteomes" id="UP001196408"/>
    </source>
</evidence>
<sequence>MNSKKKMIGSIIAVLCICVMAVFVFPSPNAYLLKVDVSGEKKTGYSLYKSTSISSKMKRLEFSTQLPEGVTKYDESKARYGSPSYNLVLNGTTYRFYRLARDTDVLVTKTGNKSKEYARMARETYQKVASASSYVEYDYLDYWN</sequence>
<protein>
    <submittedName>
        <fullName evidence="1">Uncharacterized protein</fullName>
    </submittedName>
</protein>
<dbReference type="GeneID" id="301322604"/>
<dbReference type="Proteomes" id="UP001196408">
    <property type="component" value="Unassembled WGS sequence"/>
</dbReference>
<evidence type="ECO:0000313" key="1">
    <source>
        <dbReference type="EMBL" id="MBV3381938.1"/>
    </source>
</evidence>
<dbReference type="AlphaFoldDB" id="A0AAW4MTP1"/>
<keyword evidence="4" id="KW-1185">Reference proteome</keyword>
<evidence type="ECO:0000313" key="4">
    <source>
        <dbReference type="Proteomes" id="UP001197492"/>
    </source>
</evidence>
<accession>A0AAW4MTP1</accession>
<dbReference type="RefSeq" id="WP_217747005.1">
    <property type="nucleotide sequence ID" value="NZ_JAHOEB010000005.1"/>
</dbReference>